<reference evidence="2 3" key="1">
    <citation type="submission" date="2023-03" db="EMBL/GenBank/DDBJ databases">
        <authorList>
            <person name="Pearce D."/>
        </authorList>
    </citation>
    <scope>NUCLEOTIDE SEQUENCE [LARGE SCALE GENOMIC DNA]</scope>
    <source>
        <strain evidence="2">Msz</strain>
    </source>
</reference>
<organism evidence="2 3">
    <name type="scientific">Methylocaldum szegediense</name>
    <dbReference type="NCBI Taxonomy" id="73780"/>
    <lineage>
        <taxon>Bacteria</taxon>
        <taxon>Pseudomonadati</taxon>
        <taxon>Pseudomonadota</taxon>
        <taxon>Gammaproteobacteria</taxon>
        <taxon>Methylococcales</taxon>
        <taxon>Methylococcaceae</taxon>
        <taxon>Methylocaldum</taxon>
    </lineage>
</organism>
<gene>
    <name evidence="2" type="ORF">MSZNOR_3439</name>
</gene>
<proteinExistence type="predicted"/>
<sequence length="74" mass="8251">MSSLFDEQSFQAVATGVVTPQFQPYVRDVFLSAYNLATRPVNTLLVFTGRCPGRYTPDLSSRDWSPRRGVPAPD</sequence>
<dbReference type="Proteomes" id="UP001162030">
    <property type="component" value="Chromosome"/>
</dbReference>
<name>A0ABN8X9B5_9GAMM</name>
<evidence type="ECO:0000256" key="1">
    <source>
        <dbReference type="SAM" id="MobiDB-lite"/>
    </source>
</evidence>
<protein>
    <submittedName>
        <fullName evidence="2">Uncharacterized protein</fullName>
    </submittedName>
</protein>
<accession>A0ABN8X9B5</accession>
<feature type="region of interest" description="Disordered" evidence="1">
    <location>
        <begin position="53"/>
        <end position="74"/>
    </location>
</feature>
<evidence type="ECO:0000313" key="2">
    <source>
        <dbReference type="EMBL" id="CAI8900996.1"/>
    </source>
</evidence>
<keyword evidence="3" id="KW-1185">Reference proteome</keyword>
<dbReference type="EMBL" id="OX458333">
    <property type="protein sequence ID" value="CAI8900996.1"/>
    <property type="molecule type" value="Genomic_DNA"/>
</dbReference>
<evidence type="ECO:0000313" key="3">
    <source>
        <dbReference type="Proteomes" id="UP001162030"/>
    </source>
</evidence>